<evidence type="ECO:0000313" key="14">
    <source>
        <dbReference type="Proteomes" id="UP000800235"/>
    </source>
</evidence>
<keyword evidence="6 8" id="KW-0804">Transcription</keyword>
<dbReference type="CDD" id="cd10509">
    <property type="entry name" value="Zn-ribbon_RPC11"/>
    <property type="match status" value="1"/>
</dbReference>
<evidence type="ECO:0000259" key="12">
    <source>
        <dbReference type="PROSITE" id="PS51133"/>
    </source>
</evidence>
<dbReference type="InterPro" id="IPR001529">
    <property type="entry name" value="Zn_ribbon_RPB9"/>
</dbReference>
<dbReference type="OrthoDB" id="282152at2759"/>
<protein>
    <recommendedName>
        <fullName evidence="8">DNA-directed RNA polymerase subunit</fullName>
    </recommendedName>
</protein>
<dbReference type="AlphaFoldDB" id="A0A9P4NWX6"/>
<dbReference type="SMART" id="SM00661">
    <property type="entry name" value="RPOL9"/>
    <property type="match status" value="1"/>
</dbReference>
<dbReference type="PROSITE" id="PS51133">
    <property type="entry name" value="ZF_TFIIS_2"/>
    <property type="match status" value="1"/>
</dbReference>
<feature type="binding site" evidence="9">
    <location>
        <position position="112"/>
    </location>
    <ligand>
        <name>Zn(2+)</name>
        <dbReference type="ChEBI" id="CHEBI:29105"/>
        <label>2</label>
    </ligand>
</feature>
<dbReference type="InterPro" id="IPR034014">
    <property type="entry name" value="Zn_ribbon_RPC11_C"/>
</dbReference>
<comment type="subcellular location">
    <subcellularLocation>
        <location evidence="1 8">Nucleus</location>
    </subcellularLocation>
</comment>
<name>A0A9P4NWX6_9PEZI</name>
<dbReference type="PANTHER" id="PTHR11239">
    <property type="entry name" value="DNA-DIRECTED RNA POLYMERASE"/>
    <property type="match status" value="1"/>
</dbReference>
<evidence type="ECO:0000256" key="3">
    <source>
        <dbReference type="ARBA" id="ARBA00022723"/>
    </source>
</evidence>
<dbReference type="Proteomes" id="UP000800235">
    <property type="component" value="Unassembled WGS sequence"/>
</dbReference>
<evidence type="ECO:0000256" key="6">
    <source>
        <dbReference type="ARBA" id="ARBA00023163"/>
    </source>
</evidence>
<evidence type="ECO:0000256" key="1">
    <source>
        <dbReference type="ARBA" id="ARBA00004123"/>
    </source>
</evidence>
<keyword evidence="4 10" id="KW-0863">Zinc-finger</keyword>
<evidence type="ECO:0000256" key="10">
    <source>
        <dbReference type="PIRSR" id="PIRSR005586-2"/>
    </source>
</evidence>
<reference evidence="13" key="1">
    <citation type="journal article" date="2020" name="Stud. Mycol.">
        <title>101 Dothideomycetes genomes: a test case for predicting lifestyles and emergence of pathogens.</title>
        <authorList>
            <person name="Haridas S."/>
            <person name="Albert R."/>
            <person name="Binder M."/>
            <person name="Bloem J."/>
            <person name="Labutti K."/>
            <person name="Salamov A."/>
            <person name="Andreopoulos B."/>
            <person name="Baker S."/>
            <person name="Barry K."/>
            <person name="Bills G."/>
            <person name="Bluhm B."/>
            <person name="Cannon C."/>
            <person name="Castanera R."/>
            <person name="Culley D."/>
            <person name="Daum C."/>
            <person name="Ezra D."/>
            <person name="Gonzalez J."/>
            <person name="Henrissat B."/>
            <person name="Kuo A."/>
            <person name="Liang C."/>
            <person name="Lipzen A."/>
            <person name="Lutzoni F."/>
            <person name="Magnuson J."/>
            <person name="Mondo S."/>
            <person name="Nolan M."/>
            <person name="Ohm R."/>
            <person name="Pangilinan J."/>
            <person name="Park H.-J."/>
            <person name="Ramirez L."/>
            <person name="Alfaro M."/>
            <person name="Sun H."/>
            <person name="Tritt A."/>
            <person name="Yoshinaga Y."/>
            <person name="Zwiers L.-H."/>
            <person name="Turgeon B."/>
            <person name="Goodwin S."/>
            <person name="Spatafora J."/>
            <person name="Crous P."/>
            <person name="Grigoriev I."/>
        </authorList>
    </citation>
    <scope>NUCLEOTIDE SEQUENCE</scope>
    <source>
        <strain evidence="13">CBS 130266</strain>
    </source>
</reference>
<evidence type="ECO:0000256" key="11">
    <source>
        <dbReference type="RuleBase" id="RU003474"/>
    </source>
</evidence>
<feature type="binding site" evidence="9">
    <location>
        <position position="84"/>
    </location>
    <ligand>
        <name>Zn(2+)</name>
        <dbReference type="ChEBI" id="CHEBI:29105"/>
        <label>2</label>
    </ligand>
</feature>
<keyword evidence="14" id="KW-1185">Reference proteome</keyword>
<accession>A0A9P4NWX6</accession>
<evidence type="ECO:0000256" key="9">
    <source>
        <dbReference type="PIRSR" id="PIRSR005586-1"/>
    </source>
</evidence>
<feature type="binding site" evidence="9">
    <location>
        <position position="79"/>
    </location>
    <ligand>
        <name>Zn(2+)</name>
        <dbReference type="ChEBI" id="CHEBI:29105"/>
        <label>2</label>
    </ligand>
</feature>
<proteinExistence type="inferred from homology"/>
<dbReference type="FunFam" id="2.20.25.10:FF:000005">
    <property type="entry name" value="DNA-directed RNA polymerase subunit"/>
    <property type="match status" value="1"/>
</dbReference>
<keyword evidence="5 9" id="KW-0862">Zinc</keyword>
<feature type="binding site" evidence="9">
    <location>
        <position position="5"/>
    </location>
    <ligand>
        <name>Zn(2+)</name>
        <dbReference type="ChEBI" id="CHEBI:29105"/>
        <label>1</label>
    </ligand>
</feature>
<dbReference type="GO" id="GO:0005666">
    <property type="term" value="C:RNA polymerase III complex"/>
    <property type="evidence" value="ECO:0007669"/>
    <property type="project" value="TreeGrafter"/>
</dbReference>
<feature type="binding site" evidence="9">
    <location>
        <position position="109"/>
    </location>
    <ligand>
        <name>Zn(2+)</name>
        <dbReference type="ChEBI" id="CHEBI:29105"/>
        <label>2</label>
    </ligand>
</feature>
<evidence type="ECO:0000256" key="7">
    <source>
        <dbReference type="ARBA" id="ARBA00023242"/>
    </source>
</evidence>
<dbReference type="SMART" id="SM00440">
    <property type="entry name" value="ZnF_C2C2"/>
    <property type="match status" value="1"/>
</dbReference>
<dbReference type="SUPFAM" id="SSF57783">
    <property type="entry name" value="Zinc beta-ribbon"/>
    <property type="match status" value="1"/>
</dbReference>
<keyword evidence="7 8" id="KW-0539">Nucleus</keyword>
<dbReference type="PANTHER" id="PTHR11239:SF12">
    <property type="entry name" value="DNA-DIRECTED RNA POLYMERASE III SUBUNIT RPC10"/>
    <property type="match status" value="1"/>
</dbReference>
<evidence type="ECO:0000256" key="2">
    <source>
        <dbReference type="ARBA" id="ARBA00022478"/>
    </source>
</evidence>
<dbReference type="GO" id="GO:0003899">
    <property type="term" value="F:DNA-directed RNA polymerase activity"/>
    <property type="evidence" value="ECO:0007669"/>
    <property type="project" value="InterPro"/>
</dbReference>
<feature type="binding site" evidence="9">
    <location>
        <position position="8"/>
    </location>
    <ligand>
        <name>Zn(2+)</name>
        <dbReference type="ChEBI" id="CHEBI:29105"/>
        <label>1</label>
    </ligand>
</feature>
<gene>
    <name evidence="13" type="ORF">EJ08DRAFT_95774</name>
</gene>
<evidence type="ECO:0000256" key="4">
    <source>
        <dbReference type="ARBA" id="ARBA00022771"/>
    </source>
</evidence>
<feature type="binding site" evidence="9">
    <location>
        <position position="35"/>
    </location>
    <ligand>
        <name>Zn(2+)</name>
        <dbReference type="ChEBI" id="CHEBI:29105"/>
        <label>1</label>
    </ligand>
</feature>
<keyword evidence="3 9" id="KW-0479">Metal-binding</keyword>
<dbReference type="EMBL" id="MU007022">
    <property type="protein sequence ID" value="KAF2433231.1"/>
    <property type="molecule type" value="Genomic_DNA"/>
</dbReference>
<dbReference type="GO" id="GO:0006386">
    <property type="term" value="P:termination of RNA polymerase III transcription"/>
    <property type="evidence" value="ECO:0007669"/>
    <property type="project" value="TreeGrafter"/>
</dbReference>
<evidence type="ECO:0000256" key="5">
    <source>
        <dbReference type="ARBA" id="ARBA00022833"/>
    </source>
</evidence>
<feature type="zinc finger region" description="C4-type" evidence="10">
    <location>
        <begin position="5"/>
        <end position="38"/>
    </location>
</feature>
<dbReference type="PIRSF" id="PIRSF005586">
    <property type="entry name" value="RNApol_RpoM"/>
    <property type="match status" value="1"/>
</dbReference>
<feature type="binding site" evidence="9">
    <location>
        <position position="38"/>
    </location>
    <ligand>
        <name>Zn(2+)</name>
        <dbReference type="ChEBI" id="CHEBI:29105"/>
        <label>1</label>
    </ligand>
</feature>
<comment type="caution">
    <text evidence="13">The sequence shown here is derived from an EMBL/GenBank/DDBJ whole genome shotgun (WGS) entry which is preliminary data.</text>
</comment>
<organism evidence="13 14">
    <name type="scientific">Tothia fuscella</name>
    <dbReference type="NCBI Taxonomy" id="1048955"/>
    <lineage>
        <taxon>Eukaryota</taxon>
        <taxon>Fungi</taxon>
        <taxon>Dikarya</taxon>
        <taxon>Ascomycota</taxon>
        <taxon>Pezizomycotina</taxon>
        <taxon>Dothideomycetes</taxon>
        <taxon>Pleosporomycetidae</taxon>
        <taxon>Venturiales</taxon>
        <taxon>Cylindrosympodiaceae</taxon>
        <taxon>Tothia</taxon>
    </lineage>
</organism>
<comment type="function">
    <text evidence="8">DNA-dependent RNA polymerase catalyzes the transcription of DNA into RNA using the four ribonucleoside triphosphates as substrates.</text>
</comment>
<dbReference type="GO" id="GO:0008270">
    <property type="term" value="F:zinc ion binding"/>
    <property type="evidence" value="ECO:0007669"/>
    <property type="project" value="UniProtKB-KW"/>
</dbReference>
<dbReference type="Pfam" id="PF01096">
    <property type="entry name" value="Zn_ribbon_TFIIS"/>
    <property type="match status" value="1"/>
</dbReference>
<feature type="domain" description="TFIIS-type" evidence="12">
    <location>
        <begin position="75"/>
        <end position="117"/>
    </location>
</feature>
<keyword evidence="2 8" id="KW-0240">DNA-directed RNA polymerase</keyword>
<evidence type="ECO:0000313" key="13">
    <source>
        <dbReference type="EMBL" id="KAF2433231.1"/>
    </source>
</evidence>
<dbReference type="Gene3D" id="2.20.25.10">
    <property type="match status" value="1"/>
</dbReference>
<comment type="similarity">
    <text evidence="8 11">Belongs to the archaeal rpoM/eukaryotic RPA12/RPB9/RPC11 RNA polymerase family.</text>
</comment>
<dbReference type="InterPro" id="IPR012164">
    <property type="entry name" value="Rpa12/Rpb9/Rpc10/TFS"/>
</dbReference>
<evidence type="ECO:0000256" key="8">
    <source>
        <dbReference type="PIRNR" id="PIRNR005586"/>
    </source>
</evidence>
<sequence>MLLFCPTCSNILTVSRVPQSSQPDAHIKNHNRFECRSCPYQYVLDRRYYERRTLKRKEVDDILGGAGAWENVDKTDVQCPDTNCKSTSAFFYQLQIRSADEPMTSFYKCVVCARQWRE</sequence>
<dbReference type="InterPro" id="IPR001222">
    <property type="entry name" value="Znf_TFIIS"/>
</dbReference>
<dbReference type="GO" id="GO:0003676">
    <property type="term" value="F:nucleic acid binding"/>
    <property type="evidence" value="ECO:0007669"/>
    <property type="project" value="InterPro"/>
</dbReference>